<keyword evidence="2" id="KW-1185">Reference proteome</keyword>
<evidence type="ECO:0000313" key="2">
    <source>
        <dbReference type="Proteomes" id="UP001186974"/>
    </source>
</evidence>
<evidence type="ECO:0000313" key="1">
    <source>
        <dbReference type="EMBL" id="KAK3051874.1"/>
    </source>
</evidence>
<dbReference type="Proteomes" id="UP001186974">
    <property type="component" value="Unassembled WGS sequence"/>
</dbReference>
<accession>A0ACC3CXI0</accession>
<proteinExistence type="predicted"/>
<reference evidence="1" key="1">
    <citation type="submission" date="2024-09" db="EMBL/GenBank/DDBJ databases">
        <title>Black Yeasts Isolated from many extreme environments.</title>
        <authorList>
            <person name="Coleine C."/>
            <person name="Stajich J.E."/>
            <person name="Selbmann L."/>
        </authorList>
    </citation>
    <scope>NUCLEOTIDE SEQUENCE</scope>
    <source>
        <strain evidence="1">CCFEE 5737</strain>
    </source>
</reference>
<protein>
    <submittedName>
        <fullName evidence="1">Uncharacterized protein</fullName>
    </submittedName>
</protein>
<feature type="non-terminal residue" evidence="1">
    <location>
        <position position="327"/>
    </location>
</feature>
<name>A0ACC3CXI0_9PEZI</name>
<gene>
    <name evidence="1" type="ORF">LTS18_012349</name>
</gene>
<dbReference type="EMBL" id="JAWDJW010010018">
    <property type="protein sequence ID" value="KAK3051874.1"/>
    <property type="molecule type" value="Genomic_DNA"/>
</dbReference>
<organism evidence="1 2">
    <name type="scientific">Coniosporium uncinatum</name>
    <dbReference type="NCBI Taxonomy" id="93489"/>
    <lineage>
        <taxon>Eukaryota</taxon>
        <taxon>Fungi</taxon>
        <taxon>Dikarya</taxon>
        <taxon>Ascomycota</taxon>
        <taxon>Pezizomycotina</taxon>
        <taxon>Dothideomycetes</taxon>
        <taxon>Dothideomycetes incertae sedis</taxon>
        <taxon>Coniosporium</taxon>
    </lineage>
</organism>
<comment type="caution">
    <text evidence="1">The sequence shown here is derived from an EMBL/GenBank/DDBJ whole genome shotgun (WGS) entry which is preliminary data.</text>
</comment>
<sequence length="327" mass="35454">MLTPFDLTSVSSQKPARKPSLDISSIMPPGIPGAVLRAVPLTIVCLRAATRERDAAARLLARISLRPDMRKIGFLDSTTTWALKYFNTAMKDSPDIHEGLGMLTFLNRLVASASLGEVEYLLPSIYAACQNISGQASSHFLGASAVGRKFIVKIFRNILSLCLKSKSSARVFDVTAALEEVIGLLLEYLSDSDTPVRYAASKALSLITLKLDPGLAAEVVEAILGSLSEDVLWHDSSRDTSAVNALRWHGLILTLSHLLFRRAPGIQQLPDILNALIVALTFEQRSATGSSQGTNVRDAACFGIWSLSRRYTTTELLQVQVGSIRAT</sequence>